<proteinExistence type="predicted"/>
<comment type="caution">
    <text evidence="1">The sequence shown here is derived from an EMBL/GenBank/DDBJ whole genome shotgun (WGS) entry which is preliminary data.</text>
</comment>
<sequence>MAYEAVSHLLIRCSEWLGTELLNAYDVNEKVQSIKEKLEWMHAFLQDAHKISYCESSERAKLWVRQIVDIAHDAEDAIDIFTCVAAQSRRWSISKLVRDPRRRVARKIDKIIKAMNETIINRSLFGIENLPVGGGNASTAREVEEEEQVTSVVAEEGDVVGMDDDASLLVEKLMQGGAEGRGLVSIVESMSPIKARRLVKQHDGSGTCPNIMPTHFRSLLLFSNISIEKDVWKSICGFKLLRVLHLDSVSISSNSLDGIESLILLKYLGLMRTRTGFIPSTISNLHHLQTLDVRNNINFQLPDDIWKFEQLRHVRTENSVHPRYGWGGRILIPNHVELGQFVKLQTLTGVRAGDWMKTGMAGLVNVRKLAIDGVTEEYDPLFSTFKLPCLRSLKLSTKDGCPIPSLSAFSNNSHLYAMYLDGPLEDLTGLHQFPAVLSKLNLRHSGLQQDSMATLEMLPNLRVLYLDKGSYVEKEMIITAEGFQRLQVLTLNLVTEIEELIVEEGAMPGLTHLTIEDCENLREVPQGLRSRTGIQKLVFNRPI</sequence>
<organism evidence="1 2">
    <name type="scientific">Persea americana</name>
    <name type="common">Avocado</name>
    <dbReference type="NCBI Taxonomy" id="3435"/>
    <lineage>
        <taxon>Eukaryota</taxon>
        <taxon>Viridiplantae</taxon>
        <taxon>Streptophyta</taxon>
        <taxon>Embryophyta</taxon>
        <taxon>Tracheophyta</taxon>
        <taxon>Spermatophyta</taxon>
        <taxon>Magnoliopsida</taxon>
        <taxon>Magnoliidae</taxon>
        <taxon>Laurales</taxon>
        <taxon>Lauraceae</taxon>
        <taxon>Persea</taxon>
    </lineage>
</organism>
<reference evidence="1 2" key="1">
    <citation type="journal article" date="2022" name="Hortic Res">
        <title>A haplotype resolved chromosomal level avocado genome allows analysis of novel avocado genes.</title>
        <authorList>
            <person name="Nath O."/>
            <person name="Fletcher S.J."/>
            <person name="Hayward A."/>
            <person name="Shaw L.M."/>
            <person name="Masouleh A.K."/>
            <person name="Furtado A."/>
            <person name="Henry R.J."/>
            <person name="Mitter N."/>
        </authorList>
    </citation>
    <scope>NUCLEOTIDE SEQUENCE [LARGE SCALE GENOMIC DNA]</scope>
    <source>
        <strain evidence="2">cv. Hass</strain>
    </source>
</reference>
<accession>A0ACC2L952</accession>
<protein>
    <submittedName>
        <fullName evidence="1">Uncharacterized protein</fullName>
    </submittedName>
</protein>
<gene>
    <name evidence="1" type="ORF">MRB53_023118</name>
</gene>
<keyword evidence="2" id="KW-1185">Reference proteome</keyword>
<dbReference type="EMBL" id="CM056815">
    <property type="protein sequence ID" value="KAJ8629795.1"/>
    <property type="molecule type" value="Genomic_DNA"/>
</dbReference>
<evidence type="ECO:0000313" key="2">
    <source>
        <dbReference type="Proteomes" id="UP001234297"/>
    </source>
</evidence>
<name>A0ACC2L952_PERAE</name>
<dbReference type="Proteomes" id="UP001234297">
    <property type="component" value="Chromosome 7"/>
</dbReference>
<evidence type="ECO:0000313" key="1">
    <source>
        <dbReference type="EMBL" id="KAJ8629795.1"/>
    </source>
</evidence>